<organism evidence="2 3">
    <name type="scientific">Trichinella nativa</name>
    <dbReference type="NCBI Taxonomy" id="6335"/>
    <lineage>
        <taxon>Eukaryota</taxon>
        <taxon>Metazoa</taxon>
        <taxon>Ecdysozoa</taxon>
        <taxon>Nematoda</taxon>
        <taxon>Enoplea</taxon>
        <taxon>Dorylaimia</taxon>
        <taxon>Trichinellida</taxon>
        <taxon>Trichinellidae</taxon>
        <taxon>Trichinella</taxon>
    </lineage>
</organism>
<accession>A0A1Y3EL44</accession>
<evidence type="ECO:0000313" key="3">
    <source>
        <dbReference type="Proteomes" id="UP000243006"/>
    </source>
</evidence>
<dbReference type="EMBL" id="LVZM01008344">
    <property type="protein sequence ID" value="OUC45801.1"/>
    <property type="molecule type" value="Genomic_DNA"/>
</dbReference>
<gene>
    <name evidence="2" type="ORF">D917_08204</name>
</gene>
<dbReference type="Proteomes" id="UP000243006">
    <property type="component" value="Unassembled WGS sequence"/>
</dbReference>
<comment type="caution">
    <text evidence="2">The sequence shown here is derived from an EMBL/GenBank/DDBJ whole genome shotgun (WGS) entry which is preliminary data.</text>
</comment>
<proteinExistence type="predicted"/>
<sequence>MRRKREKCHLQGRSKRFFGGSSKSKSNVIRSGVAVVVRWIGSIWLFIRQWSVDSMVTWPAAVDEKRFTKSIDLPPLVKQPAQRPSSNRKAKEASANGGDRL</sequence>
<feature type="compositionally biased region" description="Basic residues" evidence="1">
    <location>
        <begin position="1"/>
        <end position="16"/>
    </location>
</feature>
<name>A0A1Y3EL44_9BILA</name>
<protein>
    <submittedName>
        <fullName evidence="2">Uncharacterized protein</fullName>
    </submittedName>
</protein>
<feature type="region of interest" description="Disordered" evidence="1">
    <location>
        <begin position="73"/>
        <end position="101"/>
    </location>
</feature>
<reference evidence="2 3" key="1">
    <citation type="submission" date="2015-04" db="EMBL/GenBank/DDBJ databases">
        <title>Draft genome of the roundworm Trichinella nativa.</title>
        <authorList>
            <person name="Mitreva M."/>
        </authorList>
    </citation>
    <scope>NUCLEOTIDE SEQUENCE [LARGE SCALE GENOMIC DNA]</scope>
    <source>
        <strain evidence="2 3">ISS45</strain>
    </source>
</reference>
<dbReference type="AlphaFoldDB" id="A0A1Y3EL44"/>
<evidence type="ECO:0000256" key="1">
    <source>
        <dbReference type="SAM" id="MobiDB-lite"/>
    </source>
</evidence>
<feature type="region of interest" description="Disordered" evidence="1">
    <location>
        <begin position="1"/>
        <end position="25"/>
    </location>
</feature>
<evidence type="ECO:0000313" key="2">
    <source>
        <dbReference type="EMBL" id="OUC45801.1"/>
    </source>
</evidence>